<evidence type="ECO:0000259" key="1">
    <source>
        <dbReference type="Pfam" id="PF04738"/>
    </source>
</evidence>
<feature type="domain" description="Lantibiotic dehydratase N-terminal" evidence="1">
    <location>
        <begin position="127"/>
        <end position="578"/>
    </location>
</feature>
<dbReference type="EMBL" id="RBZV01000002">
    <property type="protein sequence ID" value="RKP50995.1"/>
    <property type="molecule type" value="Genomic_DNA"/>
</dbReference>
<protein>
    <recommendedName>
        <fullName evidence="1">Lantibiotic dehydratase N-terminal domain-containing protein</fullName>
    </recommendedName>
</protein>
<dbReference type="AlphaFoldDB" id="A0A494XJU4"/>
<organism evidence="2 3">
    <name type="scientific">Trinickia fusca</name>
    <dbReference type="NCBI Taxonomy" id="2419777"/>
    <lineage>
        <taxon>Bacteria</taxon>
        <taxon>Pseudomonadati</taxon>
        <taxon>Pseudomonadota</taxon>
        <taxon>Betaproteobacteria</taxon>
        <taxon>Burkholderiales</taxon>
        <taxon>Burkholderiaceae</taxon>
        <taxon>Trinickia</taxon>
    </lineage>
</organism>
<dbReference type="InterPro" id="IPR006827">
    <property type="entry name" value="Lant_deHydtase_N"/>
</dbReference>
<accession>A0A494XJU4</accession>
<evidence type="ECO:0000313" key="2">
    <source>
        <dbReference type="EMBL" id="RKP50995.1"/>
    </source>
</evidence>
<evidence type="ECO:0000313" key="3">
    <source>
        <dbReference type="Proteomes" id="UP000280434"/>
    </source>
</evidence>
<dbReference type="OrthoDB" id="8428173at2"/>
<comment type="caution">
    <text evidence="2">The sequence shown here is derived from an EMBL/GenBank/DDBJ whole genome shotgun (WGS) entry which is preliminary data.</text>
</comment>
<reference evidence="2 3" key="1">
    <citation type="submission" date="2018-10" db="EMBL/GenBank/DDBJ databases">
        <title>Paraburkholderia sp. 7MK8-2, isolated from soil.</title>
        <authorList>
            <person name="Gao Z.-H."/>
            <person name="Qiu L.-H."/>
        </authorList>
    </citation>
    <scope>NUCLEOTIDE SEQUENCE [LARGE SCALE GENOMIC DNA]</scope>
    <source>
        <strain evidence="2 3">7MK8-2</strain>
    </source>
</reference>
<proteinExistence type="predicted"/>
<dbReference type="RefSeq" id="WP_121277079.1">
    <property type="nucleotide sequence ID" value="NZ_RBZV01000002.1"/>
</dbReference>
<gene>
    <name evidence="2" type="ORF">D7S89_08045</name>
</gene>
<dbReference type="Proteomes" id="UP000280434">
    <property type="component" value="Unassembled WGS sequence"/>
</dbReference>
<keyword evidence="3" id="KW-1185">Reference proteome</keyword>
<dbReference type="Pfam" id="PF04738">
    <property type="entry name" value="Lant_dehydr_N"/>
    <property type="match status" value="2"/>
</dbReference>
<sequence length="833" mass="91333">MSLSSFFWMRSAGFPISWLERFAVRLDEQEVARFHALTESIEARIERIREGLLKAGSPVALKVVRKLTEGMPLTAKDWPADQTALAAAELEPLYAERAELVQLGVALEASFGTAATQARGALFETLRDPLLREAVFLSNPSALERVETLAECSPERVDNRMRQRLRLAWSYVQRLCAKNDTTSFFGPIAWGEFAPADGADGKASSFEVTFGEGGWIGERRTYFEHWVISRVATAMSEDPVLGDTLPISLSPACALIEGALHAPGNRRIAVDGALLAVLDELEAERAHGIKRALLRERCIARGLSEQNVDAAIDSVLAKGIAARGVRVAAGLGDPLGALRAYLAHLDAGHPRTRFWRELFEALERERLRFATGTLDERRAALADCETLLAENGIDVSREQGKMYVGRFPFYEDCARNVRVRIAGEVRRAIDTELVPLMALYDRLAGAIATQVSAAYVRIRTNGDVAVRHDLLSFARELQRHRVAEETVAALRPLLRAAWSSVVADKPAVDGEIALDAGDLERLVSAFEQAGLQAHDPLPLGTRVHSPDFLIAAANVEAIRAGQFDLVIGEVHPTVHTVSQPVAQPFCPYQDSVRDEVRDTLGNSRMVAADSDSTYQRSHIDWLDVPELWQVEMPGASARVSGERRVPAARLTLIERSGTLFVEDRASGLTEHLLTVLPGDFHRAAFALAADVLGAGIAERIRLGRTILKRRTWTLQASELPVAERVGESMPAFLAWRRWASAQGLPRHIFVKADTEPKPVFVDFDCPLSLDALTSVAARAQTLGVSEMLPAPHQVWLADERGAFCAEFRTSIVGSTGAEGAPAHFPQQHEEALL</sequence>
<feature type="domain" description="Lantibiotic dehydratase N-terminal" evidence="1">
    <location>
        <begin position="699"/>
        <end position="770"/>
    </location>
</feature>
<name>A0A494XJU4_9BURK</name>